<evidence type="ECO:0000313" key="2">
    <source>
        <dbReference type="EMBL" id="UPL11793.1"/>
    </source>
</evidence>
<dbReference type="SUPFAM" id="SSF54593">
    <property type="entry name" value="Glyoxalase/Bleomycin resistance protein/Dihydroxybiphenyl dioxygenase"/>
    <property type="match status" value="1"/>
</dbReference>
<dbReference type="InterPro" id="IPR037523">
    <property type="entry name" value="VOC_core"/>
</dbReference>
<dbReference type="InterPro" id="IPR029068">
    <property type="entry name" value="Glyas_Bleomycin-R_OHBP_Dase"/>
</dbReference>
<evidence type="ECO:0000259" key="1">
    <source>
        <dbReference type="PROSITE" id="PS51819"/>
    </source>
</evidence>
<dbReference type="InterPro" id="IPR004360">
    <property type="entry name" value="Glyas_Fos-R_dOase_dom"/>
</dbReference>
<protein>
    <submittedName>
        <fullName evidence="2">VOC family protein</fullName>
    </submittedName>
</protein>
<dbReference type="Gene3D" id="3.10.180.10">
    <property type="entry name" value="2,3-Dihydroxybiphenyl 1,2-Dioxygenase, domain 1"/>
    <property type="match status" value="1"/>
</dbReference>
<sequence>MSDMGLADYPVRASIGVTDIGRAAAFYEGGLGLAAERSGPSAGIAEGARFYACGDGTMLNVFETPTAGSTRSTVATWYVDDLDAVVAELTAAGAEFVRYDGFGQNADGIGPRAGGGRIAWVEDPDGNTLAIESDS</sequence>
<dbReference type="EMBL" id="CP078076">
    <property type="protein sequence ID" value="UPL11793.1"/>
    <property type="molecule type" value="Genomic_DNA"/>
</dbReference>
<proteinExistence type="predicted"/>
<dbReference type="PROSITE" id="PS51819">
    <property type="entry name" value="VOC"/>
    <property type="match status" value="1"/>
</dbReference>
<dbReference type="Proteomes" id="UP000831467">
    <property type="component" value="Chromosome"/>
</dbReference>
<dbReference type="CDD" id="cd06587">
    <property type="entry name" value="VOC"/>
    <property type="match status" value="1"/>
</dbReference>
<gene>
    <name evidence="2" type="ORF">KV394_12020</name>
</gene>
<evidence type="ECO:0000313" key="3">
    <source>
        <dbReference type="Proteomes" id="UP000831467"/>
    </source>
</evidence>
<name>A0ABY4IGA1_9MICO</name>
<reference evidence="2 3" key="1">
    <citation type="submission" date="2021-06" db="EMBL/GenBank/DDBJ databases">
        <title>Genome-based taxonomic framework of Microbacterium strains isolated from marine environment, the description of four new species and reclassification of four preexisting species.</title>
        <authorList>
            <person name="Lee S.D."/>
            <person name="Kim S.-M."/>
            <person name="Byeon Y.-S."/>
            <person name="Yang H.L."/>
            <person name="Kim I.S."/>
        </authorList>
    </citation>
    <scope>NUCLEOTIDE SEQUENCE [LARGE SCALE GENOMIC DNA]</scope>
    <source>
        <strain evidence="2 3">SSW1-51</strain>
    </source>
</reference>
<dbReference type="Pfam" id="PF00903">
    <property type="entry name" value="Glyoxalase"/>
    <property type="match status" value="1"/>
</dbReference>
<accession>A0ABY4IGA1</accession>
<organism evidence="2 3">
    <name type="scientific">Microbacterium sufflavum</name>
    <dbReference type="NCBI Taxonomy" id="2851649"/>
    <lineage>
        <taxon>Bacteria</taxon>
        <taxon>Bacillati</taxon>
        <taxon>Actinomycetota</taxon>
        <taxon>Actinomycetes</taxon>
        <taxon>Micrococcales</taxon>
        <taxon>Microbacteriaceae</taxon>
        <taxon>Microbacterium</taxon>
    </lineage>
</organism>
<keyword evidence="3" id="KW-1185">Reference proteome</keyword>
<feature type="domain" description="VOC" evidence="1">
    <location>
        <begin position="6"/>
        <end position="134"/>
    </location>
</feature>